<proteinExistence type="predicted"/>
<feature type="transmembrane region" description="Helical" evidence="1">
    <location>
        <begin position="154"/>
        <end position="173"/>
    </location>
</feature>
<keyword evidence="3" id="KW-1185">Reference proteome</keyword>
<dbReference type="RefSeq" id="WP_013664851.1">
    <property type="nucleotide sequence ID" value="NZ_JBHLWO010000001.1"/>
</dbReference>
<feature type="transmembrane region" description="Helical" evidence="1">
    <location>
        <begin position="75"/>
        <end position="92"/>
    </location>
</feature>
<dbReference type="InterPro" id="IPR007352">
    <property type="entry name" value="DUF420"/>
</dbReference>
<evidence type="ECO:0000313" key="3">
    <source>
        <dbReference type="Proteomes" id="UP001589774"/>
    </source>
</evidence>
<keyword evidence="1" id="KW-0472">Membrane</keyword>
<feature type="transmembrane region" description="Helical" evidence="1">
    <location>
        <begin position="46"/>
        <end position="63"/>
    </location>
</feature>
<keyword evidence="1" id="KW-0812">Transmembrane</keyword>
<feature type="transmembrane region" description="Helical" evidence="1">
    <location>
        <begin position="112"/>
        <end position="134"/>
    </location>
</feature>
<dbReference type="PANTHER" id="PTHR37692:SF1">
    <property type="entry name" value="DUF420 DOMAIN-CONTAINING PROTEIN"/>
    <property type="match status" value="1"/>
</dbReference>
<dbReference type="EMBL" id="JBHLWO010000001">
    <property type="protein sequence ID" value="MFC0317665.1"/>
    <property type="molecule type" value="Genomic_DNA"/>
</dbReference>
<reference evidence="2 3" key="1">
    <citation type="submission" date="2024-09" db="EMBL/GenBank/DDBJ databases">
        <authorList>
            <person name="Sun Q."/>
            <person name="Mori K."/>
        </authorList>
    </citation>
    <scope>NUCLEOTIDE SEQUENCE [LARGE SCALE GENOMIC DNA]</scope>
    <source>
        <strain evidence="2 3">CCM 7765</strain>
    </source>
</reference>
<organism evidence="2 3">
    <name type="scientific">Olivibacter oleidegradans</name>
    <dbReference type="NCBI Taxonomy" id="760123"/>
    <lineage>
        <taxon>Bacteria</taxon>
        <taxon>Pseudomonadati</taxon>
        <taxon>Bacteroidota</taxon>
        <taxon>Sphingobacteriia</taxon>
        <taxon>Sphingobacteriales</taxon>
        <taxon>Sphingobacteriaceae</taxon>
        <taxon>Olivibacter</taxon>
    </lineage>
</organism>
<comment type="caution">
    <text evidence="2">The sequence shown here is derived from an EMBL/GenBank/DDBJ whole genome shotgun (WGS) entry which is preliminary data.</text>
</comment>
<evidence type="ECO:0000313" key="2">
    <source>
        <dbReference type="EMBL" id="MFC0317665.1"/>
    </source>
</evidence>
<dbReference type="PANTHER" id="PTHR37692">
    <property type="entry name" value="HYPOTHETICAL MEMBRANE SPANNING PROTEIN"/>
    <property type="match status" value="1"/>
</dbReference>
<dbReference type="Pfam" id="PF04238">
    <property type="entry name" value="DUF420"/>
    <property type="match status" value="1"/>
</dbReference>
<sequence length="174" mass="20167">MSDKAIFRLVWGVSVFVFVVVALLQSGLIAWKVIPDWVFYLPKANAMINGTCTVLLIISFFYIRKGNITMHKRLNIITFILSSLFLVLYIIYHSTGNEAKFGGQGIIRPIYFFILITHIVLSAIVLPLVLFSFYRGMKMQVEKHRKLVRWSFPIWLYVTITGVIVYLMMAPYYN</sequence>
<gene>
    <name evidence="2" type="ORF">ACFFI0_05070</name>
</gene>
<name>A0ABV6HHQ6_9SPHI</name>
<accession>A0ABV6HHQ6</accession>
<evidence type="ECO:0000256" key="1">
    <source>
        <dbReference type="SAM" id="Phobius"/>
    </source>
</evidence>
<protein>
    <submittedName>
        <fullName evidence="2">DUF420 domain-containing protein</fullName>
    </submittedName>
</protein>
<feature type="transmembrane region" description="Helical" evidence="1">
    <location>
        <begin position="9"/>
        <end position="34"/>
    </location>
</feature>
<keyword evidence="1" id="KW-1133">Transmembrane helix</keyword>
<dbReference type="Proteomes" id="UP001589774">
    <property type="component" value="Unassembled WGS sequence"/>
</dbReference>